<organism evidence="2 3">
    <name type="scientific">Tepidibacter hydrothermalis</name>
    <dbReference type="NCBI Taxonomy" id="3036126"/>
    <lineage>
        <taxon>Bacteria</taxon>
        <taxon>Bacillati</taxon>
        <taxon>Bacillota</taxon>
        <taxon>Clostridia</taxon>
        <taxon>Peptostreptococcales</taxon>
        <taxon>Peptostreptococcaceae</taxon>
        <taxon>Tepidibacter</taxon>
    </lineage>
</organism>
<proteinExistence type="predicted"/>
<feature type="transmembrane region" description="Helical" evidence="1">
    <location>
        <begin position="59"/>
        <end position="75"/>
    </location>
</feature>
<feature type="transmembrane region" description="Helical" evidence="1">
    <location>
        <begin position="34"/>
        <end position="53"/>
    </location>
</feature>
<protein>
    <submittedName>
        <fullName evidence="2">Uncharacterized protein</fullName>
    </submittedName>
</protein>
<gene>
    <name evidence="2" type="ORF">P4S50_15380</name>
</gene>
<feature type="transmembrane region" description="Helical" evidence="1">
    <location>
        <begin position="6"/>
        <end position="22"/>
    </location>
</feature>
<name>A0ABY8EA34_9FIRM</name>
<reference evidence="2 3" key="1">
    <citation type="submission" date="2023-03" db="EMBL/GenBank/DDBJ databases">
        <title>Complete genome sequence of Tepidibacter sp. SWIR-1, isolated from a deep-sea hydrothermal vent.</title>
        <authorList>
            <person name="Li X."/>
        </authorList>
    </citation>
    <scope>NUCLEOTIDE SEQUENCE [LARGE SCALE GENOMIC DNA]</scope>
    <source>
        <strain evidence="2 3">SWIR-1</strain>
    </source>
</reference>
<keyword evidence="1" id="KW-0812">Transmembrane</keyword>
<keyword evidence="1" id="KW-1133">Transmembrane helix</keyword>
<evidence type="ECO:0000256" key="1">
    <source>
        <dbReference type="SAM" id="Phobius"/>
    </source>
</evidence>
<keyword evidence="1" id="KW-0472">Membrane</keyword>
<evidence type="ECO:0000313" key="2">
    <source>
        <dbReference type="EMBL" id="WFD09759.1"/>
    </source>
</evidence>
<keyword evidence="3" id="KW-1185">Reference proteome</keyword>
<sequence length="76" mass="8663">MSILILKLLAATIPAIILYFFNIEFNYKTKLSKLNRSIICALFIITIAVNHFITGNDLLDSPVGISIYLCFIYMLF</sequence>
<dbReference type="RefSeq" id="WP_277731702.1">
    <property type="nucleotide sequence ID" value="NZ_CP120733.1"/>
</dbReference>
<dbReference type="EMBL" id="CP120733">
    <property type="protein sequence ID" value="WFD09759.1"/>
    <property type="molecule type" value="Genomic_DNA"/>
</dbReference>
<accession>A0ABY8EA34</accession>
<evidence type="ECO:0000313" key="3">
    <source>
        <dbReference type="Proteomes" id="UP001222800"/>
    </source>
</evidence>
<dbReference type="Proteomes" id="UP001222800">
    <property type="component" value="Chromosome"/>
</dbReference>